<dbReference type="EMBL" id="NEXX01000001">
    <property type="protein sequence ID" value="OUY08285.1"/>
    <property type="molecule type" value="Genomic_DNA"/>
</dbReference>
<accession>A0A1Z9Z1G2</accession>
<dbReference type="AlphaFoldDB" id="A0A1Z9Z1G2"/>
<evidence type="ECO:0000313" key="2">
    <source>
        <dbReference type="EMBL" id="OUY08285.1"/>
    </source>
</evidence>
<evidence type="ECO:0000313" key="3">
    <source>
        <dbReference type="Proteomes" id="UP000196536"/>
    </source>
</evidence>
<feature type="transmembrane region" description="Helical" evidence="1">
    <location>
        <begin position="82"/>
        <end position="102"/>
    </location>
</feature>
<protein>
    <submittedName>
        <fullName evidence="2">Uncharacterized protein</fullName>
    </submittedName>
</protein>
<dbReference type="RefSeq" id="WP_087618926.1">
    <property type="nucleotide sequence ID" value="NZ_NEXX01000001.1"/>
</dbReference>
<reference evidence="2 3" key="1">
    <citation type="submission" date="2017-05" db="EMBL/GenBank/DDBJ databases">
        <title>Acinetobacter populi ANC 5415 (= PBJ7), whole genome shotgun sequencing project.</title>
        <authorList>
            <person name="Nemec A."/>
            <person name="Radolfova-Krizova L."/>
        </authorList>
    </citation>
    <scope>NUCLEOTIDE SEQUENCE [LARGE SCALE GENOMIC DNA]</scope>
    <source>
        <strain evidence="2 3">PBJ7</strain>
    </source>
</reference>
<feature type="transmembrane region" description="Helical" evidence="1">
    <location>
        <begin position="46"/>
        <end position="70"/>
    </location>
</feature>
<feature type="transmembrane region" description="Helical" evidence="1">
    <location>
        <begin position="6"/>
        <end position="34"/>
    </location>
</feature>
<keyword evidence="1" id="KW-0812">Transmembrane</keyword>
<sequence length="108" mass="13409">MMENSLILILFGMIYGVLTIWISWFLSDIFFIIFDRYLNRKKINSNIIYFFLQISWAIFFSVFWILMVLLSTFFPIQEDLRYYFSSPYLWSMFITMLIFGWYDKRQKH</sequence>
<keyword evidence="3" id="KW-1185">Reference proteome</keyword>
<proteinExistence type="predicted"/>
<name>A0A1Z9Z1G2_9GAMM</name>
<dbReference type="Proteomes" id="UP000196536">
    <property type="component" value="Unassembled WGS sequence"/>
</dbReference>
<keyword evidence="1" id="KW-1133">Transmembrane helix</keyword>
<keyword evidence="1" id="KW-0472">Membrane</keyword>
<gene>
    <name evidence="2" type="ORF">CAP51_01295</name>
</gene>
<comment type="caution">
    <text evidence="2">The sequence shown here is derived from an EMBL/GenBank/DDBJ whole genome shotgun (WGS) entry which is preliminary data.</text>
</comment>
<organism evidence="2 3">
    <name type="scientific">Acinetobacter populi</name>
    <dbReference type="NCBI Taxonomy" id="1582270"/>
    <lineage>
        <taxon>Bacteria</taxon>
        <taxon>Pseudomonadati</taxon>
        <taxon>Pseudomonadota</taxon>
        <taxon>Gammaproteobacteria</taxon>
        <taxon>Moraxellales</taxon>
        <taxon>Moraxellaceae</taxon>
        <taxon>Acinetobacter</taxon>
    </lineage>
</organism>
<evidence type="ECO:0000256" key="1">
    <source>
        <dbReference type="SAM" id="Phobius"/>
    </source>
</evidence>